<dbReference type="InterPro" id="IPR029032">
    <property type="entry name" value="AhpD-like"/>
</dbReference>
<proteinExistence type="predicted"/>
<reference evidence="2" key="1">
    <citation type="journal article" date="2021" name="PeerJ">
        <title>Extensive microbial diversity within the chicken gut microbiome revealed by metagenomics and culture.</title>
        <authorList>
            <person name="Gilroy R."/>
            <person name="Ravi A."/>
            <person name="Getino M."/>
            <person name="Pursley I."/>
            <person name="Horton D.L."/>
            <person name="Alikhan N.F."/>
            <person name="Baker D."/>
            <person name="Gharbi K."/>
            <person name="Hall N."/>
            <person name="Watson M."/>
            <person name="Adriaenssens E.M."/>
            <person name="Foster-Nyarko E."/>
            <person name="Jarju S."/>
            <person name="Secka A."/>
            <person name="Antonio M."/>
            <person name="Oren A."/>
            <person name="Chaudhuri R.R."/>
            <person name="La Ragione R."/>
            <person name="Hildebrand F."/>
            <person name="Pallen M.J."/>
        </authorList>
    </citation>
    <scope>NUCLEOTIDE SEQUENCE</scope>
    <source>
        <strain evidence="2">ChiHjej13B12-24818</strain>
    </source>
</reference>
<comment type="caution">
    <text evidence="2">The sequence shown here is derived from an EMBL/GenBank/DDBJ whole genome shotgun (WGS) entry which is preliminary data.</text>
</comment>
<name>A0A9D2LAZ9_9MICO</name>
<dbReference type="PANTHER" id="PTHR33570:SF9">
    <property type="entry name" value="BLL4600 PROTEIN"/>
    <property type="match status" value="1"/>
</dbReference>
<dbReference type="PANTHER" id="PTHR33570">
    <property type="entry name" value="4-CARBOXYMUCONOLACTONE DECARBOXYLASE FAMILY PROTEIN"/>
    <property type="match status" value="1"/>
</dbReference>
<organism evidence="2 3">
    <name type="scientific">Candidatus Brachybacterium merdavium</name>
    <dbReference type="NCBI Taxonomy" id="2838513"/>
    <lineage>
        <taxon>Bacteria</taxon>
        <taxon>Bacillati</taxon>
        <taxon>Actinomycetota</taxon>
        <taxon>Actinomycetes</taxon>
        <taxon>Micrococcales</taxon>
        <taxon>Dermabacteraceae</taxon>
        <taxon>Brachybacterium</taxon>
    </lineage>
</organism>
<accession>A0A9D2LAZ9</accession>
<dbReference type="SUPFAM" id="SSF69118">
    <property type="entry name" value="AhpD-like"/>
    <property type="match status" value="1"/>
</dbReference>
<dbReference type="GO" id="GO:0051920">
    <property type="term" value="F:peroxiredoxin activity"/>
    <property type="evidence" value="ECO:0007669"/>
    <property type="project" value="InterPro"/>
</dbReference>
<sequence>MAETVTAGRDMLGDFAPTFAALNDDVLFGQVWSREAQLSQRDRSVVTVTAVMASGVLDSALQVHIQRAKDNGVTAEEMAELLTHAAFYAGWPKAWAAFRMAKDVYAE</sequence>
<dbReference type="Pfam" id="PF02627">
    <property type="entry name" value="CMD"/>
    <property type="match status" value="1"/>
</dbReference>
<gene>
    <name evidence="2" type="ORF">H9786_01560</name>
</gene>
<evidence type="ECO:0000313" key="2">
    <source>
        <dbReference type="EMBL" id="HJB09210.1"/>
    </source>
</evidence>
<dbReference type="Proteomes" id="UP000823823">
    <property type="component" value="Unassembled WGS sequence"/>
</dbReference>
<feature type="domain" description="Carboxymuconolactone decarboxylase-like" evidence="1">
    <location>
        <begin position="17"/>
        <end position="103"/>
    </location>
</feature>
<protein>
    <submittedName>
        <fullName evidence="2">Carboxymuconolactone decarboxylase family protein</fullName>
    </submittedName>
</protein>
<dbReference type="AlphaFoldDB" id="A0A9D2LAZ9"/>
<dbReference type="EMBL" id="DWZH01000012">
    <property type="protein sequence ID" value="HJB09210.1"/>
    <property type="molecule type" value="Genomic_DNA"/>
</dbReference>
<dbReference type="Gene3D" id="1.20.1290.10">
    <property type="entry name" value="AhpD-like"/>
    <property type="match status" value="1"/>
</dbReference>
<evidence type="ECO:0000313" key="3">
    <source>
        <dbReference type="Proteomes" id="UP000823823"/>
    </source>
</evidence>
<dbReference type="InterPro" id="IPR052512">
    <property type="entry name" value="4CMD/NDH-1_regulator"/>
</dbReference>
<evidence type="ECO:0000259" key="1">
    <source>
        <dbReference type="Pfam" id="PF02627"/>
    </source>
</evidence>
<dbReference type="InterPro" id="IPR003779">
    <property type="entry name" value="CMD-like"/>
</dbReference>
<reference evidence="2" key="2">
    <citation type="submission" date="2021-04" db="EMBL/GenBank/DDBJ databases">
        <authorList>
            <person name="Gilroy R."/>
        </authorList>
    </citation>
    <scope>NUCLEOTIDE SEQUENCE</scope>
    <source>
        <strain evidence="2">ChiHjej13B12-24818</strain>
    </source>
</reference>